<reference evidence="2" key="1">
    <citation type="submission" date="2014-09" db="EMBL/GenBank/DDBJ databases">
        <authorList>
            <person name="Magalhaes I.L.F."/>
            <person name="Oliveira U."/>
            <person name="Santos F.R."/>
            <person name="Vidigal T.H.D.A."/>
            <person name="Brescovit A.D."/>
            <person name="Santos A.J."/>
        </authorList>
    </citation>
    <scope>NUCLEOTIDE SEQUENCE</scope>
    <source>
        <tissue evidence="2">Shoot tissue taken approximately 20 cm above the soil surface</tissue>
    </source>
</reference>
<name>A0A0A9B5T9_ARUDO</name>
<organism evidence="2">
    <name type="scientific">Arundo donax</name>
    <name type="common">Giant reed</name>
    <name type="synonym">Donax arundinaceus</name>
    <dbReference type="NCBI Taxonomy" id="35708"/>
    <lineage>
        <taxon>Eukaryota</taxon>
        <taxon>Viridiplantae</taxon>
        <taxon>Streptophyta</taxon>
        <taxon>Embryophyta</taxon>
        <taxon>Tracheophyta</taxon>
        <taxon>Spermatophyta</taxon>
        <taxon>Magnoliopsida</taxon>
        <taxon>Liliopsida</taxon>
        <taxon>Poales</taxon>
        <taxon>Poaceae</taxon>
        <taxon>PACMAD clade</taxon>
        <taxon>Arundinoideae</taxon>
        <taxon>Arundineae</taxon>
        <taxon>Arundo</taxon>
    </lineage>
</organism>
<protein>
    <submittedName>
        <fullName evidence="2">Uncharacterized protein</fullName>
    </submittedName>
</protein>
<evidence type="ECO:0000313" key="2">
    <source>
        <dbReference type="EMBL" id="JAD54652.1"/>
    </source>
</evidence>
<feature type="transmembrane region" description="Helical" evidence="1">
    <location>
        <begin position="26"/>
        <end position="47"/>
    </location>
</feature>
<keyword evidence="1" id="KW-1133">Transmembrane helix</keyword>
<dbReference type="AlphaFoldDB" id="A0A0A9B5T9"/>
<keyword evidence="1" id="KW-0812">Transmembrane</keyword>
<accession>A0A0A9B5T9</accession>
<dbReference type="EMBL" id="GBRH01243243">
    <property type="protein sequence ID" value="JAD54652.1"/>
    <property type="molecule type" value="Transcribed_RNA"/>
</dbReference>
<keyword evidence="1" id="KW-0472">Membrane</keyword>
<proteinExistence type="predicted"/>
<sequence length="49" mass="5763">MTNIIIEITNFLQSVDSYSRAFDKRWYIVVYLSLLSTGLLLKCWIFISS</sequence>
<reference evidence="2" key="2">
    <citation type="journal article" date="2015" name="Data Brief">
        <title>Shoot transcriptome of the giant reed, Arundo donax.</title>
        <authorList>
            <person name="Barrero R.A."/>
            <person name="Guerrero F.D."/>
            <person name="Moolhuijzen P."/>
            <person name="Goolsby J.A."/>
            <person name="Tidwell J."/>
            <person name="Bellgard S.E."/>
            <person name="Bellgard M.I."/>
        </authorList>
    </citation>
    <scope>NUCLEOTIDE SEQUENCE</scope>
    <source>
        <tissue evidence="2">Shoot tissue taken approximately 20 cm above the soil surface</tissue>
    </source>
</reference>
<evidence type="ECO:0000256" key="1">
    <source>
        <dbReference type="SAM" id="Phobius"/>
    </source>
</evidence>